<dbReference type="Pfam" id="PF00293">
    <property type="entry name" value="NUDIX"/>
    <property type="match status" value="1"/>
</dbReference>
<feature type="domain" description="Nudix hydrolase" evidence="1">
    <location>
        <begin position="58"/>
        <end position="198"/>
    </location>
</feature>
<proteinExistence type="predicted"/>
<reference evidence="2 3" key="1">
    <citation type="journal article" date="2017" name="G3 (Bethesda)">
        <title>First Draft Genome Sequence of the Pathogenic Fungus Lomentospora prolificans (Formerly Scedosporium prolificans).</title>
        <authorList>
            <person name="Luo R."/>
            <person name="Zimin A."/>
            <person name="Workman R."/>
            <person name="Fan Y."/>
            <person name="Pertea G."/>
            <person name="Grossman N."/>
            <person name="Wear M.P."/>
            <person name="Jia B."/>
            <person name="Miller H."/>
            <person name="Casadevall A."/>
            <person name="Timp W."/>
            <person name="Zhang S.X."/>
            <person name="Salzberg S.L."/>
        </authorList>
    </citation>
    <scope>NUCLEOTIDE SEQUENCE [LARGE SCALE GENOMIC DNA]</scope>
    <source>
        <strain evidence="2 3">JHH-5317</strain>
    </source>
</reference>
<accession>A0A2N3NLK5</accession>
<gene>
    <name evidence="2" type="ORF">jhhlp_000106</name>
</gene>
<dbReference type="AlphaFoldDB" id="A0A2N3NLK5"/>
<dbReference type="Gene3D" id="3.90.79.10">
    <property type="entry name" value="Nucleoside Triphosphate Pyrophosphohydrolase"/>
    <property type="match status" value="1"/>
</dbReference>
<protein>
    <recommendedName>
        <fullName evidence="1">Nudix hydrolase domain-containing protein</fullName>
    </recommendedName>
</protein>
<dbReference type="PROSITE" id="PS51462">
    <property type="entry name" value="NUDIX"/>
    <property type="match status" value="1"/>
</dbReference>
<dbReference type="SUPFAM" id="SSF55811">
    <property type="entry name" value="Nudix"/>
    <property type="match status" value="1"/>
</dbReference>
<organism evidence="2 3">
    <name type="scientific">Lomentospora prolificans</name>
    <dbReference type="NCBI Taxonomy" id="41688"/>
    <lineage>
        <taxon>Eukaryota</taxon>
        <taxon>Fungi</taxon>
        <taxon>Dikarya</taxon>
        <taxon>Ascomycota</taxon>
        <taxon>Pezizomycotina</taxon>
        <taxon>Sordariomycetes</taxon>
        <taxon>Hypocreomycetidae</taxon>
        <taxon>Microascales</taxon>
        <taxon>Microascaceae</taxon>
        <taxon>Lomentospora</taxon>
    </lineage>
</organism>
<comment type="caution">
    <text evidence="2">The sequence shown here is derived from an EMBL/GenBank/DDBJ whole genome shotgun (WGS) entry which is preliminary data.</text>
</comment>
<dbReference type="STRING" id="41688.A0A2N3NLK5"/>
<dbReference type="EMBL" id="NLAX01000001">
    <property type="protein sequence ID" value="PKS13335.1"/>
    <property type="molecule type" value="Genomic_DNA"/>
</dbReference>
<sequence length="220" mass="24545">MTIDTTPIAAPAALPIDTISTEPPPSRTPPRFDLTFHSSLAPWNKSVLQWGIDNDKHFDGLAVGAHVYDADNRLLLVQRAAHDSMPNRWEAPGGAADATDSTLFEATARELWEETGLVARDLKRIIPEAEGRAPGSVFTNRTGRKILCRFSFEVEVQSCEGVRIDPEEHQDYLWVTEEEARAEKVGEREIPITNQIMRSVILEGFRLRRLAAESKDAVIT</sequence>
<evidence type="ECO:0000259" key="1">
    <source>
        <dbReference type="PROSITE" id="PS51462"/>
    </source>
</evidence>
<dbReference type="InterPro" id="IPR000086">
    <property type="entry name" value="NUDIX_hydrolase_dom"/>
</dbReference>
<dbReference type="InterPro" id="IPR015797">
    <property type="entry name" value="NUDIX_hydrolase-like_dom_sf"/>
</dbReference>
<dbReference type="Proteomes" id="UP000233524">
    <property type="component" value="Unassembled WGS sequence"/>
</dbReference>
<dbReference type="InParanoid" id="A0A2N3NLK5"/>
<evidence type="ECO:0000313" key="2">
    <source>
        <dbReference type="EMBL" id="PKS13335.1"/>
    </source>
</evidence>
<dbReference type="OrthoDB" id="276276at2759"/>
<keyword evidence="3" id="KW-1185">Reference proteome</keyword>
<dbReference type="VEuPathDB" id="FungiDB:jhhlp_000106"/>
<dbReference type="CDD" id="cd02883">
    <property type="entry name" value="NUDIX_Hydrolase"/>
    <property type="match status" value="1"/>
</dbReference>
<dbReference type="PANTHER" id="PTHR43736:SF1">
    <property type="entry name" value="DIHYDRONEOPTERIN TRIPHOSPHATE DIPHOSPHATASE"/>
    <property type="match status" value="1"/>
</dbReference>
<evidence type="ECO:0000313" key="3">
    <source>
        <dbReference type="Proteomes" id="UP000233524"/>
    </source>
</evidence>
<name>A0A2N3NLK5_9PEZI</name>
<dbReference type="PANTHER" id="PTHR43736">
    <property type="entry name" value="ADP-RIBOSE PYROPHOSPHATASE"/>
    <property type="match status" value="1"/>
</dbReference>